<dbReference type="InterPro" id="IPR001841">
    <property type="entry name" value="Znf_RING"/>
</dbReference>
<evidence type="ECO:0000313" key="3">
    <source>
        <dbReference type="EMBL" id="EST48821.1"/>
    </source>
</evidence>
<evidence type="ECO:0000256" key="1">
    <source>
        <dbReference type="PROSITE-ProRule" id="PRU00175"/>
    </source>
</evidence>
<name>V6LYM1_9EUKA</name>
<dbReference type="AlphaFoldDB" id="V6LYM1"/>
<sequence>MATLQQLYAILDISFDLTPAQIKNAAQLSCHFDKFYPQAQHFHACKFCEEMYPQLVKAACGCVFCTRCLYNELPSIPISRCPVCALTANYVIPTKQKVAQFNFQFAQKSVTQESLSISQQIKVLELYPLSTANEECQIVQQSKVYCRNHQIFGGNCQELLNCDFQLYGEHLSSCNFEPRPESYSDKSGLSGIVSHNQMIYASDFYTPNVVNLFTMQSTANIAFVPQNRAPVIFHLIVRNLIFQEQEIDLKEQVFQNIQIIAFPNPLESSDISSFVQIAAGLKIIFPDGSVQNFEFWVTPEQLRQQIMRFSIRVDARMLGKYQFDLRYMSMMKNNTIIATTKSIQKICVFSPASCLSVLDASESPFYNIYKHRLQIAVQIVQKGLEYSFQQTELPDLNFHDVEALMTYGIFSTHLYDALVFIIALKNYAMKQPNSRLIVSTNLIQIVCELMDRFQLCSSVQKAAVLLIQVIMSNQPDINIMSIKAPGLFGRLRRIKNDFQSDVIDSVLNQLFKVSVPGIECQQEIEKTE</sequence>
<protein>
    <recommendedName>
        <fullName evidence="2">RING-type domain-containing protein</fullName>
    </recommendedName>
</protein>
<dbReference type="GO" id="GO:0008270">
    <property type="term" value="F:zinc ion binding"/>
    <property type="evidence" value="ECO:0007669"/>
    <property type="project" value="UniProtKB-KW"/>
</dbReference>
<accession>V6LYM1</accession>
<dbReference type="SUPFAM" id="SSF57850">
    <property type="entry name" value="RING/U-box"/>
    <property type="match status" value="1"/>
</dbReference>
<keyword evidence="1" id="KW-0863">Zinc-finger</keyword>
<gene>
    <name evidence="3" type="ORF">SS50377_10917</name>
    <name evidence="4" type="ORF">SS50377_27862</name>
</gene>
<dbReference type="OrthoDB" id="10252247at2759"/>
<dbReference type="EMBL" id="AUWU02000008">
    <property type="protein sequence ID" value="KAH0569890.1"/>
    <property type="molecule type" value="Genomic_DNA"/>
</dbReference>
<dbReference type="Proteomes" id="UP000018208">
    <property type="component" value="Unassembled WGS sequence"/>
</dbReference>
<reference evidence="3 4" key="1">
    <citation type="journal article" date="2014" name="PLoS Genet.">
        <title>The Genome of Spironucleus salmonicida Highlights a Fish Pathogen Adapted to Fluctuating Environments.</title>
        <authorList>
            <person name="Xu F."/>
            <person name="Jerlstrom-Hultqvist J."/>
            <person name="Einarsson E."/>
            <person name="Astvaldsson A."/>
            <person name="Svard S.G."/>
            <person name="Andersson J.O."/>
        </authorList>
    </citation>
    <scope>NUCLEOTIDE SEQUENCE</scope>
    <source>
        <strain evidence="4">ATCC 50377</strain>
    </source>
</reference>
<keyword evidence="1" id="KW-0479">Metal-binding</keyword>
<dbReference type="VEuPathDB" id="GiardiaDB:SS50377_27862"/>
<dbReference type="PROSITE" id="PS50089">
    <property type="entry name" value="ZF_RING_2"/>
    <property type="match status" value="1"/>
</dbReference>
<evidence type="ECO:0000313" key="5">
    <source>
        <dbReference type="Proteomes" id="UP000018208"/>
    </source>
</evidence>
<proteinExistence type="predicted"/>
<evidence type="ECO:0000313" key="4">
    <source>
        <dbReference type="EMBL" id="KAH0569890.1"/>
    </source>
</evidence>
<keyword evidence="5" id="KW-1185">Reference proteome</keyword>
<organism evidence="3">
    <name type="scientific">Spironucleus salmonicida</name>
    <dbReference type="NCBI Taxonomy" id="348837"/>
    <lineage>
        <taxon>Eukaryota</taxon>
        <taxon>Metamonada</taxon>
        <taxon>Diplomonadida</taxon>
        <taxon>Hexamitidae</taxon>
        <taxon>Hexamitinae</taxon>
        <taxon>Spironucleus</taxon>
    </lineage>
</organism>
<evidence type="ECO:0000259" key="2">
    <source>
        <dbReference type="PROSITE" id="PS50089"/>
    </source>
</evidence>
<dbReference type="EMBL" id="KI545975">
    <property type="protein sequence ID" value="EST48821.1"/>
    <property type="molecule type" value="Genomic_DNA"/>
</dbReference>
<feature type="domain" description="RING-type" evidence="2">
    <location>
        <begin position="45"/>
        <end position="84"/>
    </location>
</feature>
<reference evidence="4" key="2">
    <citation type="submission" date="2020-12" db="EMBL/GenBank/DDBJ databases">
        <title>New Spironucleus salmonicida genome in near-complete chromosomes.</title>
        <authorList>
            <person name="Xu F."/>
            <person name="Kurt Z."/>
            <person name="Jimenez-Gonzalez A."/>
            <person name="Astvaldsson A."/>
            <person name="Andersson J.O."/>
            <person name="Svard S.G."/>
        </authorList>
    </citation>
    <scope>NUCLEOTIDE SEQUENCE</scope>
    <source>
        <strain evidence="4">ATCC 50377</strain>
    </source>
</reference>
<keyword evidence="1" id="KW-0862">Zinc</keyword>